<dbReference type="HOGENOM" id="CLU_131658_0_0_1"/>
<accession>E3KAD5</accession>
<evidence type="ECO:0000313" key="2">
    <source>
        <dbReference type="EMBL" id="EFP81292.1"/>
    </source>
</evidence>
<evidence type="ECO:0008006" key="4">
    <source>
        <dbReference type="Google" id="ProtNLM"/>
    </source>
</evidence>
<sequence length="174" mass="19238">MKSTTASIFLALLLPAVMATTHTLCYNYFLNKDGCVFSAAASDQRCPAPVKEHSTPVQAFDMTSGSNMHKRSENRRLERRYDTTRPSFAVAGGEGICGFYNSTTDPGVCLWSGPEQNSPTVETAGWLNGDRPVPTKERLHYPVTGTFHRDCTLVRVTSLVISNRYRSSRVLTLV</sequence>
<keyword evidence="3" id="KW-1185">Reference proteome</keyword>
<feature type="signal peptide" evidence="1">
    <location>
        <begin position="1"/>
        <end position="19"/>
    </location>
</feature>
<dbReference type="GeneID" id="10536861"/>
<evidence type="ECO:0000256" key="1">
    <source>
        <dbReference type="SAM" id="SignalP"/>
    </source>
</evidence>
<dbReference type="EMBL" id="DS178278">
    <property type="protein sequence ID" value="EFP81292.1"/>
    <property type="molecule type" value="Genomic_DNA"/>
</dbReference>
<name>E3KAD5_PUCGT</name>
<feature type="chain" id="PRO_5003171866" description="Secreted protein" evidence="1">
    <location>
        <begin position="20"/>
        <end position="174"/>
    </location>
</feature>
<reference evidence="3" key="2">
    <citation type="journal article" date="2011" name="Proc. Natl. Acad. Sci. U.S.A.">
        <title>Obligate biotrophy features unraveled by the genomic analysis of rust fungi.</title>
        <authorList>
            <person name="Duplessis S."/>
            <person name="Cuomo C.A."/>
            <person name="Lin Y.-C."/>
            <person name="Aerts A."/>
            <person name="Tisserant E."/>
            <person name="Veneault-Fourrey C."/>
            <person name="Joly D.L."/>
            <person name="Hacquard S."/>
            <person name="Amselem J."/>
            <person name="Cantarel B.L."/>
            <person name="Chiu R."/>
            <person name="Coutinho P.M."/>
            <person name="Feau N."/>
            <person name="Field M."/>
            <person name="Frey P."/>
            <person name="Gelhaye E."/>
            <person name="Goldberg J."/>
            <person name="Grabherr M.G."/>
            <person name="Kodira C.D."/>
            <person name="Kohler A."/>
            <person name="Kuees U."/>
            <person name="Lindquist E.A."/>
            <person name="Lucas S.M."/>
            <person name="Mago R."/>
            <person name="Mauceli E."/>
            <person name="Morin E."/>
            <person name="Murat C."/>
            <person name="Pangilinan J.L."/>
            <person name="Park R."/>
            <person name="Pearson M."/>
            <person name="Quesneville H."/>
            <person name="Rouhier N."/>
            <person name="Sakthikumar S."/>
            <person name="Salamov A.A."/>
            <person name="Schmutz J."/>
            <person name="Selles B."/>
            <person name="Shapiro H."/>
            <person name="Tanguay P."/>
            <person name="Tuskan G.A."/>
            <person name="Henrissat B."/>
            <person name="Van de Peer Y."/>
            <person name="Rouze P."/>
            <person name="Ellis J.G."/>
            <person name="Dodds P.N."/>
            <person name="Schein J.E."/>
            <person name="Zhong S."/>
            <person name="Hamelin R.C."/>
            <person name="Grigoriev I.V."/>
            <person name="Szabo L.J."/>
            <person name="Martin F."/>
        </authorList>
    </citation>
    <scope>NUCLEOTIDE SEQUENCE [LARGE SCALE GENOMIC DNA]</scope>
    <source>
        <strain evidence="3">CRL 75-36-700-3 / race SCCL</strain>
    </source>
</reference>
<keyword evidence="1" id="KW-0732">Signal</keyword>
<protein>
    <recommendedName>
        <fullName evidence="4">Secreted protein</fullName>
    </recommendedName>
</protein>
<dbReference type="OrthoDB" id="2500318at2759"/>
<dbReference type="VEuPathDB" id="FungiDB:PGTG_06913"/>
<dbReference type="AlphaFoldDB" id="E3KAD5"/>
<dbReference type="RefSeq" id="XP_003325711.1">
    <property type="nucleotide sequence ID" value="XM_003325663.1"/>
</dbReference>
<dbReference type="InParanoid" id="E3KAD5"/>
<dbReference type="KEGG" id="pgr:PGTG_06913"/>
<dbReference type="Proteomes" id="UP000008783">
    <property type="component" value="Unassembled WGS sequence"/>
</dbReference>
<evidence type="ECO:0000313" key="3">
    <source>
        <dbReference type="Proteomes" id="UP000008783"/>
    </source>
</evidence>
<proteinExistence type="predicted"/>
<organism evidence="2 3">
    <name type="scientific">Puccinia graminis f. sp. tritici (strain CRL 75-36-700-3 / race SCCL)</name>
    <name type="common">Black stem rust fungus</name>
    <dbReference type="NCBI Taxonomy" id="418459"/>
    <lineage>
        <taxon>Eukaryota</taxon>
        <taxon>Fungi</taxon>
        <taxon>Dikarya</taxon>
        <taxon>Basidiomycota</taxon>
        <taxon>Pucciniomycotina</taxon>
        <taxon>Pucciniomycetes</taxon>
        <taxon>Pucciniales</taxon>
        <taxon>Pucciniaceae</taxon>
        <taxon>Puccinia</taxon>
    </lineage>
</organism>
<reference key="1">
    <citation type="submission" date="2007-01" db="EMBL/GenBank/DDBJ databases">
        <title>The Genome Sequence of Puccinia graminis f. sp. tritici Strain CRL 75-36-700-3.</title>
        <authorList>
            <consortium name="The Broad Institute Genome Sequencing Platform"/>
            <person name="Birren B."/>
            <person name="Lander E."/>
            <person name="Galagan J."/>
            <person name="Nusbaum C."/>
            <person name="Devon K."/>
            <person name="Cuomo C."/>
            <person name="Jaffe D."/>
            <person name="Butler J."/>
            <person name="Alvarez P."/>
            <person name="Gnerre S."/>
            <person name="Grabherr M."/>
            <person name="Mauceli E."/>
            <person name="Brockman W."/>
            <person name="Young S."/>
            <person name="LaButti K."/>
            <person name="Sykes S."/>
            <person name="DeCaprio D."/>
            <person name="Crawford M."/>
            <person name="Koehrsen M."/>
            <person name="Engels R."/>
            <person name="Montgomery P."/>
            <person name="Pearson M."/>
            <person name="Howarth C."/>
            <person name="Larson L."/>
            <person name="White J."/>
            <person name="Zeng Q."/>
            <person name="Kodira C."/>
            <person name="Yandava C."/>
            <person name="Alvarado L."/>
            <person name="O'Leary S."/>
            <person name="Szabo L."/>
            <person name="Dean R."/>
            <person name="Schein J."/>
        </authorList>
    </citation>
    <scope>NUCLEOTIDE SEQUENCE</scope>
    <source>
        <strain>CRL 75-36-700-3</strain>
    </source>
</reference>
<gene>
    <name evidence="2" type="ORF">PGTG_06913</name>
</gene>
<dbReference type="OMA" id="MATTHTM"/>